<proteinExistence type="predicted"/>
<keyword evidence="1" id="KW-0472">Membrane</keyword>
<keyword evidence="1" id="KW-0812">Transmembrane</keyword>
<name>A0ABT0R442_9BACT</name>
<reference evidence="2 3" key="1">
    <citation type="submission" date="2022-03" db="EMBL/GenBank/DDBJ databases">
        <title>Taxonomic description of new species and reclassification of some bacterial strains.</title>
        <authorList>
            <person name="Ndongo S."/>
        </authorList>
    </citation>
    <scope>NUCLEOTIDE SEQUENCE [LARGE SCALE GENOMIC DNA]</scope>
    <source>
        <strain evidence="2 3">Marseille-P6666</strain>
    </source>
</reference>
<dbReference type="EMBL" id="JAMGSI010000001">
    <property type="protein sequence ID" value="MCL6655895.1"/>
    <property type="molecule type" value="Genomic_DNA"/>
</dbReference>
<evidence type="ECO:0000313" key="2">
    <source>
        <dbReference type="EMBL" id="MCL6655895.1"/>
    </source>
</evidence>
<keyword evidence="3" id="KW-1185">Reference proteome</keyword>
<accession>A0ABT0R442</accession>
<organism evidence="2 3">
    <name type="scientific">Akkermansia massiliensis</name>
    <dbReference type="NCBI Taxonomy" id="2927224"/>
    <lineage>
        <taxon>Bacteria</taxon>
        <taxon>Pseudomonadati</taxon>
        <taxon>Verrucomicrobiota</taxon>
        <taxon>Verrucomicrobiia</taxon>
        <taxon>Verrucomicrobiales</taxon>
        <taxon>Akkermansiaceae</taxon>
        <taxon>Akkermansia</taxon>
    </lineage>
</organism>
<feature type="transmembrane region" description="Helical" evidence="1">
    <location>
        <begin position="12"/>
        <end position="31"/>
    </location>
</feature>
<protein>
    <submittedName>
        <fullName evidence="2">Uncharacterized protein</fullName>
    </submittedName>
</protein>
<dbReference type="RefSeq" id="WP_146020135.1">
    <property type="nucleotide sequence ID" value="NZ_CP072027.1"/>
</dbReference>
<evidence type="ECO:0000313" key="3">
    <source>
        <dbReference type="Proteomes" id="UP001202031"/>
    </source>
</evidence>
<evidence type="ECO:0000256" key="1">
    <source>
        <dbReference type="SAM" id="Phobius"/>
    </source>
</evidence>
<sequence length="543" mass="61137">MNILIDKRHMSILRYYYIVLIACPLILQASWASGEPGGKIKVDPQSLPICTIEEAEGEDPEDENSNKYAIFEPEKIKEYKAKGQFTVVVVEPPQPHAGYELDEEKKYEWTVTEKLEVKNGDQDTCTVHSSNKEHWGKVITVKCKMSFYETKNGQKKHLTDLEAAHKLLTPSLLIHQISFNHVQGKHDKDAMDLLKTYKGKIIDVPEATFDKNGKATKSEPFLYIGGKKPDLKIKAEVKPGIIKKAKVKTKGEGKVSKNFLPELDEQEFDNNTEFEIPFKDNIDSKLNKGNQQWTWRLTEIQGTALTNETIVFETTVRNGYVLFSEPLKSPWDMNDNKKKPWIKALDVVIEGSGNIGLDKNSSDSIIKNITNYTFSKMGWTYDTVRGAPKYTPSLGTINLDSYLEKNNGNVVNCYDQCFSLTALVRLLGINVEGNYQEPFGNILTVNLIGVGSCNNPFYKNPRLPAALAVPVILKTNPYYQYRTGFGNHAYVVFDVSLFGSSFKFIYDACAGPVVGDSSNSYQKSTIENPPVPPNSRIFKTEFS</sequence>
<comment type="caution">
    <text evidence="2">The sequence shown here is derived from an EMBL/GenBank/DDBJ whole genome shotgun (WGS) entry which is preliminary data.</text>
</comment>
<dbReference type="Proteomes" id="UP001202031">
    <property type="component" value="Unassembled WGS sequence"/>
</dbReference>
<dbReference type="GeneID" id="84022415"/>
<gene>
    <name evidence="2" type="ORF">M8N44_01000</name>
</gene>
<keyword evidence="1" id="KW-1133">Transmembrane helix</keyword>